<dbReference type="AlphaFoldDB" id="A0A444MMP1"/>
<dbReference type="EMBL" id="SBIW01000006">
    <property type="protein sequence ID" value="RWY50953.1"/>
    <property type="molecule type" value="Genomic_DNA"/>
</dbReference>
<gene>
    <name evidence="1" type="ORF">EPL05_12835</name>
</gene>
<dbReference type="OrthoDB" id="800014at2"/>
<evidence type="ECO:0000313" key="1">
    <source>
        <dbReference type="EMBL" id="RWY50953.1"/>
    </source>
</evidence>
<comment type="caution">
    <text evidence="1">The sequence shown here is derived from an EMBL/GenBank/DDBJ whole genome shotgun (WGS) entry which is preliminary data.</text>
</comment>
<reference evidence="1 2" key="1">
    <citation type="submission" date="2019-01" db="EMBL/GenBank/DDBJ databases">
        <title>Mucilaginibacter antarcticum sp. nov., isolated from antarctic soil.</title>
        <authorList>
            <person name="Yan Y.-Q."/>
            <person name="Du Z.-J."/>
        </authorList>
    </citation>
    <scope>NUCLEOTIDE SEQUENCE [LARGE SCALE GENOMIC DNA]</scope>
    <source>
        <strain evidence="1 2">F01003</strain>
    </source>
</reference>
<dbReference type="Proteomes" id="UP000286701">
    <property type="component" value="Unassembled WGS sequence"/>
</dbReference>
<protein>
    <submittedName>
        <fullName evidence="1">Uncharacterized protein</fullName>
    </submittedName>
</protein>
<keyword evidence="2" id="KW-1185">Reference proteome</keyword>
<proteinExistence type="predicted"/>
<sequence>MLTNESLTFYEKFGGDLDHLIRVGNKAEQASVTDEEWGFIKSLLQDILLVKKKLVSKEYEENLVAQIKANCSDESAIEKLYGIADRQNRARENPRPENRGIWKSIISLFQSINNPG</sequence>
<accession>A0A444MMP1</accession>
<organism evidence="1 2">
    <name type="scientific">Mucilaginibacter gilvus</name>
    <dbReference type="NCBI Taxonomy" id="2305909"/>
    <lineage>
        <taxon>Bacteria</taxon>
        <taxon>Pseudomonadati</taxon>
        <taxon>Bacteroidota</taxon>
        <taxon>Sphingobacteriia</taxon>
        <taxon>Sphingobacteriales</taxon>
        <taxon>Sphingobacteriaceae</taxon>
        <taxon>Mucilaginibacter</taxon>
    </lineage>
</organism>
<name>A0A444MMP1_9SPHI</name>
<dbReference type="RefSeq" id="WP_128534372.1">
    <property type="nucleotide sequence ID" value="NZ_SBIW01000006.1"/>
</dbReference>
<evidence type="ECO:0000313" key="2">
    <source>
        <dbReference type="Proteomes" id="UP000286701"/>
    </source>
</evidence>